<keyword evidence="2" id="KW-1185">Reference proteome</keyword>
<accession>A0A081BZC8</accession>
<dbReference type="STRING" id="1499967.U27_04650"/>
<protein>
    <submittedName>
        <fullName evidence="1">Uncharacterized protein</fullName>
    </submittedName>
</protein>
<dbReference type="Proteomes" id="UP000030661">
    <property type="component" value="Unassembled WGS sequence"/>
</dbReference>
<evidence type="ECO:0000313" key="1">
    <source>
        <dbReference type="EMBL" id="GAK57683.1"/>
    </source>
</evidence>
<name>A0A081BZC8_VECG1</name>
<sequence length="65" mass="7297">MPLLTLPAHFDGERICLDEPFILKPDARLMVVVLPESKEGTTPVRVRLGELPKIFKSLPRLSDAE</sequence>
<proteinExistence type="predicted"/>
<gene>
    <name evidence="1" type="ORF">U27_04650</name>
</gene>
<dbReference type="EMBL" id="DF820466">
    <property type="protein sequence ID" value="GAK57683.1"/>
    <property type="molecule type" value="Genomic_DNA"/>
</dbReference>
<evidence type="ECO:0000313" key="2">
    <source>
        <dbReference type="Proteomes" id="UP000030661"/>
    </source>
</evidence>
<reference evidence="1" key="1">
    <citation type="journal article" date="2015" name="PeerJ">
        <title>First genomic representation of candidate bacterial phylum KSB3 points to enhanced environmental sensing as a trigger of wastewater bulking.</title>
        <authorList>
            <person name="Sekiguchi Y."/>
            <person name="Ohashi A."/>
            <person name="Parks D.H."/>
            <person name="Yamauchi T."/>
            <person name="Tyson G.W."/>
            <person name="Hugenholtz P."/>
        </authorList>
    </citation>
    <scope>NUCLEOTIDE SEQUENCE [LARGE SCALE GENOMIC DNA]</scope>
</reference>
<organism evidence="1">
    <name type="scientific">Vecturithrix granuli</name>
    <dbReference type="NCBI Taxonomy" id="1499967"/>
    <lineage>
        <taxon>Bacteria</taxon>
        <taxon>Candidatus Moduliflexota</taxon>
        <taxon>Candidatus Vecturitrichia</taxon>
        <taxon>Candidatus Vecturitrichales</taxon>
        <taxon>Candidatus Vecturitrichaceae</taxon>
        <taxon>Candidatus Vecturithrix</taxon>
    </lineage>
</organism>
<dbReference type="AlphaFoldDB" id="A0A081BZC8"/>
<dbReference type="HOGENOM" id="CLU_2840896_0_0_0"/>